<evidence type="ECO:0000259" key="1">
    <source>
        <dbReference type="Pfam" id="PF07971"/>
    </source>
</evidence>
<feature type="domain" description="Glycosyl hydrolase family 92" evidence="1">
    <location>
        <begin position="7"/>
        <end position="56"/>
    </location>
</feature>
<dbReference type="AlphaFoldDB" id="A0A9N9KKT5"/>
<dbReference type="Proteomes" id="UP000696280">
    <property type="component" value="Unassembled WGS sequence"/>
</dbReference>
<organism evidence="2 3">
    <name type="scientific">Hymenoscyphus fraxineus</name>
    <dbReference type="NCBI Taxonomy" id="746836"/>
    <lineage>
        <taxon>Eukaryota</taxon>
        <taxon>Fungi</taxon>
        <taxon>Dikarya</taxon>
        <taxon>Ascomycota</taxon>
        <taxon>Pezizomycotina</taxon>
        <taxon>Leotiomycetes</taxon>
        <taxon>Helotiales</taxon>
        <taxon>Helotiaceae</taxon>
        <taxon>Hymenoscyphus</taxon>
    </lineage>
</organism>
<dbReference type="InterPro" id="IPR050883">
    <property type="entry name" value="PNGase"/>
</dbReference>
<dbReference type="Gene3D" id="1.20.1050.60">
    <property type="entry name" value="alpha-1,2-mannosidase"/>
    <property type="match status" value="1"/>
</dbReference>
<dbReference type="GO" id="GO:0000224">
    <property type="term" value="F:peptide-N4-(N-acetyl-beta-glucosaminyl)asparagine amidase activity"/>
    <property type="evidence" value="ECO:0007669"/>
    <property type="project" value="TreeGrafter"/>
</dbReference>
<dbReference type="GO" id="GO:0005634">
    <property type="term" value="C:nucleus"/>
    <property type="evidence" value="ECO:0007669"/>
    <property type="project" value="TreeGrafter"/>
</dbReference>
<comment type="caution">
    <text evidence="2">The sequence shown here is derived from an EMBL/GenBank/DDBJ whole genome shotgun (WGS) entry which is preliminary data.</text>
</comment>
<feature type="domain" description="Glycosyl hydrolase family 92" evidence="1">
    <location>
        <begin position="64"/>
        <end position="191"/>
    </location>
</feature>
<dbReference type="PANTHER" id="PTHR12143">
    <property type="entry name" value="PEPTIDE N-GLYCANASE PNGASE -RELATED"/>
    <property type="match status" value="1"/>
</dbReference>
<protein>
    <recommendedName>
        <fullName evidence="1">Glycosyl hydrolase family 92 domain-containing protein</fullName>
    </recommendedName>
</protein>
<reference evidence="2" key="1">
    <citation type="submission" date="2021-07" db="EMBL/GenBank/DDBJ databases">
        <authorList>
            <person name="Durling M."/>
        </authorList>
    </citation>
    <scope>NUCLEOTIDE SEQUENCE</scope>
</reference>
<dbReference type="InterPro" id="IPR012939">
    <property type="entry name" value="Glyco_hydro_92"/>
</dbReference>
<name>A0A9N9KKT5_9HELO</name>
<keyword evidence="3" id="KW-1185">Reference proteome</keyword>
<dbReference type="GO" id="GO:0005829">
    <property type="term" value="C:cytosol"/>
    <property type="evidence" value="ECO:0007669"/>
    <property type="project" value="TreeGrafter"/>
</dbReference>
<evidence type="ECO:0000313" key="2">
    <source>
        <dbReference type="EMBL" id="CAG8948798.1"/>
    </source>
</evidence>
<gene>
    <name evidence="2" type="ORF">HYFRA_00001920</name>
</gene>
<dbReference type="EMBL" id="CAJVRL010000001">
    <property type="protein sequence ID" value="CAG8948798.1"/>
    <property type="molecule type" value="Genomic_DNA"/>
</dbReference>
<dbReference type="OrthoDB" id="449263at2759"/>
<evidence type="ECO:0000313" key="3">
    <source>
        <dbReference type="Proteomes" id="UP000696280"/>
    </source>
</evidence>
<proteinExistence type="predicted"/>
<sequence length="193" mass="21866">MSYQFLDEIPTWDLNATVKTAKNEWNEQVLSKIDVTHTNETQLEMFYTGLYSTTLISCRRIGRDTFRCTHALITLILPKRQIEIVKSLIDIWRHELHARRTESKLQRAGARRFNADNILADACVKGLQGGINWTDVYLAMKTNAEVLPHNTFDSEYLTGSTKEGRSALPDGKKSGFVTPAYGRSISKTVEVLA</sequence>
<accession>A0A9N9KKT5</accession>
<dbReference type="PANTHER" id="PTHR12143:SF38">
    <property type="entry name" value="ALPHA-1,2-MANNOSIDASE FAMILY PROTEIN (AFU_ORTHOLOGUE AFUA_5G10520)"/>
    <property type="match status" value="1"/>
</dbReference>
<dbReference type="Pfam" id="PF07971">
    <property type="entry name" value="Glyco_hydro_92"/>
    <property type="match status" value="2"/>
</dbReference>
<dbReference type="GO" id="GO:0006516">
    <property type="term" value="P:glycoprotein catabolic process"/>
    <property type="evidence" value="ECO:0007669"/>
    <property type="project" value="TreeGrafter"/>
</dbReference>